<dbReference type="Proteomes" id="UP000223968">
    <property type="component" value="Unassembled WGS sequence"/>
</dbReference>
<dbReference type="OrthoDB" id="5424738at2759"/>
<keyword evidence="4" id="KW-1185">Reference proteome</keyword>
<feature type="compositionally biased region" description="Basic residues" evidence="1">
    <location>
        <begin position="124"/>
        <end position="133"/>
    </location>
</feature>
<feature type="region of interest" description="Disordered" evidence="1">
    <location>
        <begin position="40"/>
        <end position="183"/>
    </location>
</feature>
<dbReference type="AlphaFoldDB" id="A0A2B7XJU3"/>
<keyword evidence="2" id="KW-0732">Signal</keyword>
<organism evidence="3 4">
    <name type="scientific">Helicocarpus griseus UAMH5409</name>
    <dbReference type="NCBI Taxonomy" id="1447875"/>
    <lineage>
        <taxon>Eukaryota</taxon>
        <taxon>Fungi</taxon>
        <taxon>Dikarya</taxon>
        <taxon>Ascomycota</taxon>
        <taxon>Pezizomycotina</taxon>
        <taxon>Eurotiomycetes</taxon>
        <taxon>Eurotiomycetidae</taxon>
        <taxon>Onygenales</taxon>
        <taxon>Ajellomycetaceae</taxon>
        <taxon>Helicocarpus</taxon>
    </lineage>
</organism>
<sequence length="417" mass="47302">MLALKSTLPFVALILLSIFCTLTCSLQTSHDGKDIVSAAGLNAKRAGEQPPNDKKQPPGDKKKPPNDKKKPPGDKKKPGGKKKKPAGDQDACPAERKGRKFGQATDPQSKKPKLKWTKDIIDKVKKHWKKGGKKGKDPKKQDKNPKNKDKKPKQKPPKKGEEPKPNKTKRDTSLEQDDKSDMKTLAKRTRNLFFIQDLYNNAMMRVATDHSSGFAFDYRRPLQDQSIATRDLSGCTVAVIASPYAVIMLHVWERRARNWLTDPNGPEQQRMDREFQRQGRSLLRRVLAGFGSGQNGWQGYFPEHLTRIEIVGPAVNPEYELPGYFTNPAYARNVPAGIIYPRAMRALQTMLCNEMTPNRCTESSRLHTYRRRYSNDPFHGMDDVEYIVVVPANIGNGEIWLNMIFDANNVQPILRMR</sequence>
<evidence type="ECO:0000256" key="1">
    <source>
        <dbReference type="SAM" id="MobiDB-lite"/>
    </source>
</evidence>
<feature type="compositionally biased region" description="Basic residues" evidence="1">
    <location>
        <begin position="148"/>
        <end position="157"/>
    </location>
</feature>
<evidence type="ECO:0000313" key="4">
    <source>
        <dbReference type="Proteomes" id="UP000223968"/>
    </source>
</evidence>
<feature type="signal peptide" evidence="2">
    <location>
        <begin position="1"/>
        <end position="25"/>
    </location>
</feature>
<protein>
    <submittedName>
        <fullName evidence="3">Uncharacterized protein</fullName>
    </submittedName>
</protein>
<dbReference type="STRING" id="1447875.A0A2B7XJU3"/>
<feature type="chain" id="PRO_5012089525" evidence="2">
    <location>
        <begin position="26"/>
        <end position="417"/>
    </location>
</feature>
<feature type="compositionally biased region" description="Basic and acidic residues" evidence="1">
    <location>
        <begin position="158"/>
        <end position="183"/>
    </location>
</feature>
<feature type="compositionally biased region" description="Basic and acidic residues" evidence="1">
    <location>
        <begin position="134"/>
        <end position="147"/>
    </location>
</feature>
<gene>
    <name evidence="3" type="ORF">AJ79_05728</name>
</gene>
<proteinExistence type="predicted"/>
<comment type="caution">
    <text evidence="3">The sequence shown here is derived from an EMBL/GenBank/DDBJ whole genome shotgun (WGS) entry which is preliminary data.</text>
</comment>
<feature type="compositionally biased region" description="Basic and acidic residues" evidence="1">
    <location>
        <begin position="45"/>
        <end position="77"/>
    </location>
</feature>
<name>A0A2B7XJU3_9EURO</name>
<evidence type="ECO:0000256" key="2">
    <source>
        <dbReference type="SAM" id="SignalP"/>
    </source>
</evidence>
<accession>A0A2B7XJU3</accession>
<reference evidence="3 4" key="1">
    <citation type="submission" date="2017-10" db="EMBL/GenBank/DDBJ databases">
        <title>Comparative genomics in systemic dimorphic fungi from Ajellomycetaceae.</title>
        <authorList>
            <person name="Munoz J.F."/>
            <person name="Mcewen J.G."/>
            <person name="Clay O.K."/>
            <person name="Cuomo C.A."/>
        </authorList>
    </citation>
    <scope>NUCLEOTIDE SEQUENCE [LARGE SCALE GENOMIC DNA]</scope>
    <source>
        <strain evidence="3 4">UAMH5409</strain>
    </source>
</reference>
<evidence type="ECO:0000313" key="3">
    <source>
        <dbReference type="EMBL" id="PGH09199.1"/>
    </source>
</evidence>
<dbReference type="EMBL" id="PDNB01000094">
    <property type="protein sequence ID" value="PGH09199.1"/>
    <property type="molecule type" value="Genomic_DNA"/>
</dbReference>